<organism evidence="2 3">
    <name type="scientific">Coniochaeta ligniaria NRRL 30616</name>
    <dbReference type="NCBI Taxonomy" id="1408157"/>
    <lineage>
        <taxon>Eukaryota</taxon>
        <taxon>Fungi</taxon>
        <taxon>Dikarya</taxon>
        <taxon>Ascomycota</taxon>
        <taxon>Pezizomycotina</taxon>
        <taxon>Sordariomycetes</taxon>
        <taxon>Sordariomycetidae</taxon>
        <taxon>Coniochaetales</taxon>
        <taxon>Coniochaetaceae</taxon>
        <taxon>Coniochaeta</taxon>
    </lineage>
</organism>
<feature type="chain" id="PRO_5012204952" evidence="1">
    <location>
        <begin position="16"/>
        <end position="148"/>
    </location>
</feature>
<evidence type="ECO:0000313" key="3">
    <source>
        <dbReference type="Proteomes" id="UP000182658"/>
    </source>
</evidence>
<dbReference type="EMBL" id="KV875098">
    <property type="protein sequence ID" value="OIW28766.1"/>
    <property type="molecule type" value="Genomic_DNA"/>
</dbReference>
<dbReference type="Proteomes" id="UP000182658">
    <property type="component" value="Unassembled WGS sequence"/>
</dbReference>
<keyword evidence="1" id="KW-0732">Signal</keyword>
<feature type="signal peptide" evidence="1">
    <location>
        <begin position="1"/>
        <end position="15"/>
    </location>
</feature>
<keyword evidence="3" id="KW-1185">Reference proteome</keyword>
<dbReference type="InterPro" id="IPR020915">
    <property type="entry name" value="UPF0311"/>
</dbReference>
<evidence type="ECO:0000313" key="2">
    <source>
        <dbReference type="EMBL" id="OIW28766.1"/>
    </source>
</evidence>
<dbReference type="AlphaFoldDB" id="A0A1J7IMQ9"/>
<proteinExistence type="predicted"/>
<dbReference type="Pfam" id="PF11578">
    <property type="entry name" value="DUF3237"/>
    <property type="match status" value="1"/>
</dbReference>
<dbReference type="PANTHER" id="PTHR37315:SF1">
    <property type="entry name" value="UPF0311 PROTEIN BLR7842"/>
    <property type="match status" value="1"/>
</dbReference>
<dbReference type="PANTHER" id="PTHR37315">
    <property type="entry name" value="UPF0311 PROTEIN BLR7842"/>
    <property type="match status" value="1"/>
</dbReference>
<sequence length="148" mass="16079">MLSLILLSLAAPCFSRTPVVPTITYLYSVNLTMPTPLQVGISPLGKRTVYRMTGGTFDGPKLKGTVLMGLDWGLTDTNATYREDTVYFLQTEDGANIMVTAKGLGANVHHTFETGDPKYSWLNYACGYAVGYNISQGVGLDVYQLAKP</sequence>
<evidence type="ECO:0000256" key="1">
    <source>
        <dbReference type="SAM" id="SignalP"/>
    </source>
</evidence>
<dbReference type="InParanoid" id="A0A1J7IMQ9"/>
<dbReference type="OrthoDB" id="2544694at2759"/>
<accession>A0A1J7IMQ9</accession>
<reference evidence="2 3" key="1">
    <citation type="submission" date="2016-10" db="EMBL/GenBank/DDBJ databases">
        <title>Draft genome sequence of Coniochaeta ligniaria NRRL30616, a lignocellulolytic fungus for bioabatement of inhibitors in plant biomass hydrolysates.</title>
        <authorList>
            <consortium name="DOE Joint Genome Institute"/>
            <person name="Jimenez D.J."/>
            <person name="Hector R.E."/>
            <person name="Riley R."/>
            <person name="Sun H."/>
            <person name="Grigoriev I.V."/>
            <person name="Van Elsas J.D."/>
            <person name="Nichols N.N."/>
        </authorList>
    </citation>
    <scope>NUCLEOTIDE SEQUENCE [LARGE SCALE GENOMIC DNA]</scope>
    <source>
        <strain evidence="2 3">NRRL 30616</strain>
    </source>
</reference>
<name>A0A1J7IMQ9_9PEZI</name>
<dbReference type="Gene3D" id="2.40.160.20">
    <property type="match status" value="1"/>
</dbReference>
<gene>
    <name evidence="2" type="ORF">CONLIGDRAFT_617728</name>
</gene>
<protein>
    <submittedName>
        <fullName evidence="2">Uncharacterized protein</fullName>
    </submittedName>
</protein>